<organism evidence="1 2">
    <name type="scientific">Carnegiea gigantea</name>
    <dbReference type="NCBI Taxonomy" id="171969"/>
    <lineage>
        <taxon>Eukaryota</taxon>
        <taxon>Viridiplantae</taxon>
        <taxon>Streptophyta</taxon>
        <taxon>Embryophyta</taxon>
        <taxon>Tracheophyta</taxon>
        <taxon>Spermatophyta</taxon>
        <taxon>Magnoliopsida</taxon>
        <taxon>eudicotyledons</taxon>
        <taxon>Gunneridae</taxon>
        <taxon>Pentapetalae</taxon>
        <taxon>Caryophyllales</taxon>
        <taxon>Cactineae</taxon>
        <taxon>Cactaceae</taxon>
        <taxon>Cactoideae</taxon>
        <taxon>Echinocereeae</taxon>
        <taxon>Carnegiea</taxon>
    </lineage>
</organism>
<evidence type="ECO:0000313" key="2">
    <source>
        <dbReference type="Proteomes" id="UP001153076"/>
    </source>
</evidence>
<dbReference type="AlphaFoldDB" id="A0A9Q1GGA0"/>
<name>A0A9Q1GGA0_9CARY</name>
<proteinExistence type="predicted"/>
<dbReference type="OrthoDB" id="1934719at2759"/>
<keyword evidence="2" id="KW-1185">Reference proteome</keyword>
<protein>
    <submittedName>
        <fullName evidence="1">Uncharacterized protein</fullName>
    </submittedName>
</protein>
<dbReference type="Proteomes" id="UP001153076">
    <property type="component" value="Unassembled WGS sequence"/>
</dbReference>
<sequence length="183" mass="20758">MCTSFSCNDIKDALWSIPDQKSPGPDSYSSGNTSRTHVLLRSGFGRTIRHTKRDLWQLGDPPKVSWAKLLSARSLIPRHAFITWIYTHRAQPTSSLYMPIGPGGAATAERMVEFPNQSSRPLIDSLITVRGLKAQTHISYAIFIAGIHYIWRARNMVIFQNKRIPSHQMIQIIREQVKNGILF</sequence>
<reference evidence="1" key="1">
    <citation type="submission" date="2022-04" db="EMBL/GenBank/DDBJ databases">
        <title>Carnegiea gigantea Genome sequencing and assembly v2.</title>
        <authorList>
            <person name="Copetti D."/>
            <person name="Sanderson M.J."/>
            <person name="Burquez A."/>
            <person name="Wojciechowski M.F."/>
        </authorList>
    </citation>
    <scope>NUCLEOTIDE SEQUENCE</scope>
    <source>
        <strain evidence="1">SGP5-SGP5p</strain>
        <tissue evidence="1">Aerial part</tissue>
    </source>
</reference>
<comment type="caution">
    <text evidence="1">The sequence shown here is derived from an EMBL/GenBank/DDBJ whole genome shotgun (WGS) entry which is preliminary data.</text>
</comment>
<accession>A0A9Q1GGA0</accession>
<dbReference type="EMBL" id="JAKOGI010005877">
    <property type="protein sequence ID" value="KAJ8419233.1"/>
    <property type="molecule type" value="Genomic_DNA"/>
</dbReference>
<gene>
    <name evidence="1" type="ORF">Cgig2_010820</name>
</gene>
<evidence type="ECO:0000313" key="1">
    <source>
        <dbReference type="EMBL" id="KAJ8419233.1"/>
    </source>
</evidence>